<dbReference type="PROSITE" id="PS50021">
    <property type="entry name" value="CH"/>
    <property type="match status" value="1"/>
</dbReference>
<dbReference type="Proteomes" id="UP000054304">
    <property type="component" value="Unassembled WGS sequence"/>
</dbReference>
<dbReference type="CDD" id="cd12206">
    <property type="entry name" value="RasGAP_IQGAP_related"/>
    <property type="match status" value="1"/>
</dbReference>
<evidence type="ECO:0000313" key="5">
    <source>
        <dbReference type="Proteomes" id="UP000054304"/>
    </source>
</evidence>
<dbReference type="GeneID" id="34685978"/>
<accession>A0A0C7MRG4</accession>
<dbReference type="GO" id="GO:0005516">
    <property type="term" value="F:calmodulin binding"/>
    <property type="evidence" value="ECO:0007669"/>
    <property type="project" value="EnsemblFungi"/>
</dbReference>
<evidence type="ECO:0000259" key="3">
    <source>
        <dbReference type="PROSITE" id="PS50021"/>
    </source>
</evidence>
<dbReference type="GO" id="GO:0120155">
    <property type="term" value="C:MIH complex"/>
    <property type="evidence" value="ECO:0007669"/>
    <property type="project" value="EnsemblFungi"/>
</dbReference>
<dbReference type="GO" id="GO:0072741">
    <property type="term" value="P:protein localization to cell division site"/>
    <property type="evidence" value="ECO:0007669"/>
    <property type="project" value="EnsemblFungi"/>
</dbReference>
<dbReference type="GO" id="GO:1903471">
    <property type="term" value="P:regulation of mitotic actomyosin contractile ring contraction"/>
    <property type="evidence" value="ECO:0007669"/>
    <property type="project" value="EnsemblFungi"/>
</dbReference>
<dbReference type="Pfam" id="PF00616">
    <property type="entry name" value="RasGAP"/>
    <property type="match status" value="1"/>
</dbReference>
<dbReference type="PANTHER" id="PTHR14149:SF14">
    <property type="entry name" value="CALPONIN-HOMOLOGY (CH) DOMAIN-CONTAINING PROTEIN"/>
    <property type="match status" value="1"/>
</dbReference>
<dbReference type="InterPro" id="IPR008936">
    <property type="entry name" value="Rho_GTPase_activation_prot"/>
</dbReference>
<name>A0A0C7MRG4_9SACH</name>
<feature type="domain" description="Ras-GAP" evidence="2">
    <location>
        <begin position="860"/>
        <end position="1076"/>
    </location>
</feature>
<dbReference type="HOGENOM" id="CLU_000972_1_0_1"/>
<feature type="compositionally biased region" description="Polar residues" evidence="1">
    <location>
        <begin position="24"/>
        <end position="41"/>
    </location>
</feature>
<dbReference type="Gene3D" id="1.10.418.10">
    <property type="entry name" value="Calponin-like domain"/>
    <property type="match status" value="1"/>
</dbReference>
<evidence type="ECO:0000256" key="1">
    <source>
        <dbReference type="SAM" id="MobiDB-lite"/>
    </source>
</evidence>
<dbReference type="GO" id="GO:1903479">
    <property type="term" value="P:mitotic actomyosin contractile ring assembly actin filament organization"/>
    <property type="evidence" value="ECO:0007669"/>
    <property type="project" value="EnsemblFungi"/>
</dbReference>
<proteinExistence type="predicted"/>
<dbReference type="Pfam" id="PF03836">
    <property type="entry name" value="RasGAP_C"/>
    <property type="match status" value="1"/>
</dbReference>
<sequence>MTSLTGSPGKSSNPFIQRYMATLGESSGQESSFPQTNSNKENLFHHAPKITGHADVTSSPTPLKDVTGSVRNNRSPLKWAEKGTNSMTKFPTGDSETFDVSKLSTKDSKYYELLCRVREAKEWMSEVIGEKLPSELELITGNSLRDGVYLAKVTQKIEPRLVKKIVPTGPSLRYTHTQNISVFFQLVEEIGVPDLFRFELTDLYEKKNLPKVFETLHALINIINSKWPEKVPEIQNLSGRTTFSESDIKACQRKIPAIHNFRSFKVSSSGNTQRDDGEKDLLQGSAVGSPKKRQTSFKDTQEFIEPTPQSPVAHTPPPKTSQCVKNAESFHETNKFSSTNIMTGNTPLLSFDSDISPSESLSYYSPRIYRHLSYRSPVNRSPSFRLAEDPYDLDRYGTHRYSAQEYSPVRRQRMTEVQFLDSVSGLQAMCRGVNTRFGIALMQRKVDIVIEKVRLLQAQARGRMARGKPEARTFFMSSQVDERPLRALQSFVKARLIREKIFRLRVRLMSVEDDISFLQSLCLAKVVRLNSRKALAGHAIIKKPLPGLQAYIKAQLQRAKHAEFLKEIDACLPLIVNLQGLLRAHHLRIHRKSIYFSLNERYDVVNTLQSFAKGSLRRDSIRATNRNLKLQNGIIESFAANLKGSFQRAGIKSLAMAVRDSKNPVVSMQALSRGVLVRFTLELISDIVEGNDLPSVQARAKGSLIRRANNQMSLYYKTREFQVIRAQSAIRMHQLRNAYLAFMSSANPSIAAVKRFVHLLNKMHASHESQSRLEFLKSQIDQSNKDRDVIENHFELLKRKNAILGNCNIFVPHNFTDGFEGIGDTRYPEYEKILYLLQTDPFYWVTLHRVEPDFVTKHLTKTFVSTNSVMGRRESIFFMRLVSEFLAADVESFHDPQQFLAFTGSSFWKELLSFYVHRQIPQLLIELVSPLVEFLSQDSVDFEAVPAAIRRKLHPSEPELSSSESIEDEVIRSTFVTNLTSLWKGVEIVSEALLKNAHVIPEEIKFLCTAAYRIVADHSPHQKNSLIAISKILMEAIVFPVLRYPSKFGLAKFADSTAQKVRLLSEALDTVFSFSEFENYLAPLNQYAEEIHDDLAVSLENMLIFPSFDVYCDELHYSDMCLNERATLSIPKQYLLDIGRMLHTNTDAFPHDDAINPLVANIQMGEIKTLEESNNSIVKLQLNPSAYHLSSSDDRLTVIYNEIKRGLVYMMQVEDVGTDLYDLMMGCIIDSDEPKFQRLLLETAAIKTDPLFKNFEEVTYFNLKQHVLERAYELRQMGSLSVDDKLQSVLNDIANTIKSREYVVESTSKETKTAEHALKSIQKTNVRLKDRSRALELSQKRSLNKAQASGNYAPIKKHGIGRKLKDVYHKVNHKGTNSKDCLSLEWSSRHLFELRALKSLAGENLGKAAVSFFGSSGPKFPDVNFRFSTSDGEYFAVELLDERKTEKRSGSSTMDNFQFSKLLDELAKSEGAECKLFSNKAEFNLAPLLELMAGSFIKRIQ</sequence>
<dbReference type="Pfam" id="PF00307">
    <property type="entry name" value="CH"/>
    <property type="match status" value="1"/>
</dbReference>
<dbReference type="EMBL" id="LN736364">
    <property type="protein sequence ID" value="CEP62508.1"/>
    <property type="molecule type" value="Genomic_DNA"/>
</dbReference>
<feature type="compositionally biased region" description="Polar residues" evidence="1">
    <location>
        <begin position="1"/>
        <end position="15"/>
    </location>
</feature>
<reference evidence="4 5" key="1">
    <citation type="submission" date="2014-12" db="EMBL/GenBank/DDBJ databases">
        <authorList>
            <person name="Neuveglise Cecile"/>
        </authorList>
    </citation>
    <scope>NUCLEOTIDE SEQUENCE [LARGE SCALE GENOMIC DNA]</scope>
    <source>
        <strain evidence="4 5">CBS 12615</strain>
    </source>
</reference>
<evidence type="ECO:0000259" key="2">
    <source>
        <dbReference type="PROSITE" id="PS50018"/>
    </source>
</evidence>
<dbReference type="SUPFAM" id="SSF48350">
    <property type="entry name" value="GTPase activation domain, GAP"/>
    <property type="match status" value="1"/>
</dbReference>
<dbReference type="GO" id="GO:0051015">
    <property type="term" value="F:actin filament binding"/>
    <property type="evidence" value="ECO:0007669"/>
    <property type="project" value="EnsemblFungi"/>
</dbReference>
<dbReference type="Gene3D" id="1.10.506.10">
    <property type="entry name" value="GTPase Activation - p120gap, domain 1"/>
    <property type="match status" value="1"/>
</dbReference>
<dbReference type="OrthoDB" id="775356at2759"/>
<dbReference type="PROSITE" id="PS50018">
    <property type="entry name" value="RAS_GTPASE_ACTIV_2"/>
    <property type="match status" value="1"/>
</dbReference>
<dbReference type="GO" id="GO:0005096">
    <property type="term" value="F:GTPase activator activity"/>
    <property type="evidence" value="ECO:0007669"/>
    <property type="project" value="TreeGrafter"/>
</dbReference>
<protein>
    <submittedName>
        <fullName evidence="4">LALA0S05e07206g1_1</fullName>
    </submittedName>
</protein>
<dbReference type="PANTHER" id="PTHR14149">
    <property type="entry name" value="RAS GTPASE-ACTIVATING PROTEIN WITH IQ MOTIF"/>
    <property type="match status" value="1"/>
</dbReference>
<feature type="region of interest" description="Disordered" evidence="1">
    <location>
        <begin position="1"/>
        <end position="71"/>
    </location>
</feature>
<dbReference type="STRING" id="1245769.A0A0C7MRG4"/>
<organism evidence="4 5">
    <name type="scientific">Lachancea lanzarotensis</name>
    <dbReference type="NCBI Taxonomy" id="1245769"/>
    <lineage>
        <taxon>Eukaryota</taxon>
        <taxon>Fungi</taxon>
        <taxon>Dikarya</taxon>
        <taxon>Ascomycota</taxon>
        <taxon>Saccharomycotina</taxon>
        <taxon>Saccharomycetes</taxon>
        <taxon>Saccharomycetales</taxon>
        <taxon>Saccharomycetaceae</taxon>
        <taxon>Lachancea</taxon>
    </lineage>
</organism>
<evidence type="ECO:0000313" key="4">
    <source>
        <dbReference type="EMBL" id="CEP62508.1"/>
    </source>
</evidence>
<dbReference type="GO" id="GO:0032038">
    <property type="term" value="F:myosin II heavy chain binding"/>
    <property type="evidence" value="ECO:0007669"/>
    <property type="project" value="EnsemblFungi"/>
</dbReference>
<feature type="domain" description="Calponin-homology (CH)" evidence="3">
    <location>
        <begin position="114"/>
        <end position="224"/>
    </location>
</feature>
<dbReference type="InterPro" id="IPR036872">
    <property type="entry name" value="CH_dom_sf"/>
</dbReference>
<feature type="region of interest" description="Disordered" evidence="1">
    <location>
        <begin position="266"/>
        <end position="299"/>
    </location>
</feature>
<dbReference type="CDD" id="cd21206">
    <property type="entry name" value="CH_IQGAP"/>
    <property type="match status" value="1"/>
</dbReference>
<dbReference type="GO" id="GO:0000142">
    <property type="term" value="C:cellular bud neck contractile ring"/>
    <property type="evidence" value="ECO:0007669"/>
    <property type="project" value="EnsemblFungi"/>
</dbReference>
<dbReference type="InterPro" id="IPR001715">
    <property type="entry name" value="CH_dom"/>
</dbReference>
<dbReference type="SMART" id="SM00033">
    <property type="entry name" value="CH"/>
    <property type="match status" value="1"/>
</dbReference>
<dbReference type="RefSeq" id="XP_022628734.1">
    <property type="nucleotide sequence ID" value="XM_022772407.1"/>
</dbReference>
<dbReference type="SUPFAM" id="SSF47576">
    <property type="entry name" value="Calponin-homology domain, CH-domain"/>
    <property type="match status" value="1"/>
</dbReference>
<dbReference type="GO" id="GO:0032033">
    <property type="term" value="F:myosin II light chain binding"/>
    <property type="evidence" value="ECO:0007669"/>
    <property type="project" value="EnsemblFungi"/>
</dbReference>
<dbReference type="InterPro" id="IPR000593">
    <property type="entry name" value="RasGAP_C"/>
</dbReference>
<dbReference type="InterPro" id="IPR001936">
    <property type="entry name" value="RasGAP_dom"/>
</dbReference>
<keyword evidence="5" id="KW-1185">Reference proteome</keyword>
<gene>
    <name evidence="4" type="ORF">LALA0_S05e07206g</name>
</gene>